<gene>
    <name evidence="3" type="ORF">BDW59DRAFT_145357</name>
</gene>
<dbReference type="Proteomes" id="UP001610335">
    <property type="component" value="Unassembled WGS sequence"/>
</dbReference>
<protein>
    <submittedName>
        <fullName evidence="3">Uncharacterized protein</fullName>
    </submittedName>
</protein>
<keyword evidence="4" id="KW-1185">Reference proteome</keyword>
<feature type="compositionally biased region" description="Acidic residues" evidence="1">
    <location>
        <begin position="393"/>
        <end position="403"/>
    </location>
</feature>
<comment type="caution">
    <text evidence="3">The sequence shown here is derived from an EMBL/GenBank/DDBJ whole genome shotgun (WGS) entry which is preliminary data.</text>
</comment>
<feature type="region of interest" description="Disordered" evidence="1">
    <location>
        <begin position="392"/>
        <end position="436"/>
    </location>
</feature>
<feature type="signal peptide" evidence="2">
    <location>
        <begin position="1"/>
        <end position="18"/>
    </location>
</feature>
<feature type="compositionally biased region" description="Pro residues" evidence="1">
    <location>
        <begin position="424"/>
        <end position="436"/>
    </location>
</feature>
<organism evidence="3 4">
    <name type="scientific">Aspergillus cavernicola</name>
    <dbReference type="NCBI Taxonomy" id="176166"/>
    <lineage>
        <taxon>Eukaryota</taxon>
        <taxon>Fungi</taxon>
        <taxon>Dikarya</taxon>
        <taxon>Ascomycota</taxon>
        <taxon>Pezizomycotina</taxon>
        <taxon>Eurotiomycetes</taxon>
        <taxon>Eurotiomycetidae</taxon>
        <taxon>Eurotiales</taxon>
        <taxon>Aspergillaceae</taxon>
        <taxon>Aspergillus</taxon>
        <taxon>Aspergillus subgen. Nidulantes</taxon>
    </lineage>
</organism>
<evidence type="ECO:0000256" key="1">
    <source>
        <dbReference type="SAM" id="MobiDB-lite"/>
    </source>
</evidence>
<dbReference type="EMBL" id="JBFXLS010000031">
    <property type="protein sequence ID" value="KAL2826299.1"/>
    <property type="molecule type" value="Genomic_DNA"/>
</dbReference>
<sequence length="436" mass="47673">MFTPFLLWNAFLIILAQSSRWDGITMRPGECRPEGKIFKITSPDDVASLFADCTKIIGGIQIEAGYSGPLILPNITRIKGTIEVSHRRTNGITSIEAPELEELGDLIILNVDSMTRVSMPKLSSAYEVFWDHSANTTISVDLRSLRDAISVSFHGELSSVNLDSLVSANRLTIDGPGRDQKEGAGVSLDLSLPEFKWASSVSILGRISRISMPKLSSIVKQLSFGCASRFVDCPSKPEISLDLPQLTYVGEELSARGPLTGLSIPLLQDTQLLKIGSSAGLNVSLPLVQADQIRFDGCIDDINLPSLEKVRHISMKASHDSNLNCDVFLQKWTNFQPSPSRVECAKRPGIPEPLPDTELTRTFPGIGSLLLMSILILVIIRACRSRGSSLDKDEVEYEGEGEGGDISAFLNYTGREDDNEDAPKYPPPPPYSARQE</sequence>
<dbReference type="SUPFAM" id="SSF52058">
    <property type="entry name" value="L domain-like"/>
    <property type="match status" value="1"/>
</dbReference>
<evidence type="ECO:0000256" key="2">
    <source>
        <dbReference type="SAM" id="SignalP"/>
    </source>
</evidence>
<proteinExistence type="predicted"/>
<accession>A0ABR4IF02</accession>
<evidence type="ECO:0000313" key="3">
    <source>
        <dbReference type="EMBL" id="KAL2826299.1"/>
    </source>
</evidence>
<feature type="chain" id="PRO_5046579392" evidence="2">
    <location>
        <begin position="19"/>
        <end position="436"/>
    </location>
</feature>
<reference evidence="3 4" key="1">
    <citation type="submission" date="2024-07" db="EMBL/GenBank/DDBJ databases">
        <title>Section-level genome sequencing and comparative genomics of Aspergillus sections Usti and Cavernicolus.</title>
        <authorList>
            <consortium name="Lawrence Berkeley National Laboratory"/>
            <person name="Nybo J.L."/>
            <person name="Vesth T.C."/>
            <person name="Theobald S."/>
            <person name="Frisvad J.C."/>
            <person name="Larsen T.O."/>
            <person name="Kjaerboelling I."/>
            <person name="Rothschild-Mancinelli K."/>
            <person name="Lyhne E.K."/>
            <person name="Kogle M.E."/>
            <person name="Barry K."/>
            <person name="Clum A."/>
            <person name="Na H."/>
            <person name="Ledsgaard L."/>
            <person name="Lin J."/>
            <person name="Lipzen A."/>
            <person name="Kuo A."/>
            <person name="Riley R."/>
            <person name="Mondo S."/>
            <person name="LaButti K."/>
            <person name="Haridas S."/>
            <person name="Pangalinan J."/>
            <person name="Salamov A.A."/>
            <person name="Simmons B.A."/>
            <person name="Magnuson J.K."/>
            <person name="Chen J."/>
            <person name="Drula E."/>
            <person name="Henrissat B."/>
            <person name="Wiebenga A."/>
            <person name="Lubbers R.J."/>
            <person name="Gomes A.C."/>
            <person name="Makela M.R."/>
            <person name="Stajich J."/>
            <person name="Grigoriev I.V."/>
            <person name="Mortensen U.H."/>
            <person name="De vries R.P."/>
            <person name="Baker S.E."/>
            <person name="Andersen M.R."/>
        </authorList>
    </citation>
    <scope>NUCLEOTIDE SEQUENCE [LARGE SCALE GENOMIC DNA]</scope>
    <source>
        <strain evidence="3 4">CBS 600.67</strain>
    </source>
</reference>
<name>A0ABR4IF02_9EURO</name>
<evidence type="ECO:0000313" key="4">
    <source>
        <dbReference type="Proteomes" id="UP001610335"/>
    </source>
</evidence>
<keyword evidence="2" id="KW-0732">Signal</keyword>